<dbReference type="InterPro" id="IPR003673">
    <property type="entry name" value="CoA-Trfase_fam_III"/>
</dbReference>
<dbReference type="Proteomes" id="UP001595528">
    <property type="component" value="Unassembled WGS sequence"/>
</dbReference>
<dbReference type="PANTHER" id="PTHR48207:SF3">
    <property type="entry name" value="SUCCINATE--HYDROXYMETHYLGLUTARATE COA-TRANSFERASE"/>
    <property type="match status" value="1"/>
</dbReference>
<dbReference type="EMBL" id="JBHRTR010000054">
    <property type="protein sequence ID" value="MFC3231322.1"/>
    <property type="molecule type" value="Genomic_DNA"/>
</dbReference>
<protein>
    <submittedName>
        <fullName evidence="3">CoA transferase</fullName>
    </submittedName>
</protein>
<evidence type="ECO:0000313" key="4">
    <source>
        <dbReference type="Proteomes" id="UP001595528"/>
    </source>
</evidence>
<dbReference type="GO" id="GO:0016740">
    <property type="term" value="F:transferase activity"/>
    <property type="evidence" value="ECO:0007669"/>
    <property type="project" value="UniProtKB-KW"/>
</dbReference>
<evidence type="ECO:0000256" key="1">
    <source>
        <dbReference type="ARBA" id="ARBA00022679"/>
    </source>
</evidence>
<reference evidence="4" key="1">
    <citation type="journal article" date="2019" name="Int. J. Syst. Evol. Microbiol.">
        <title>The Global Catalogue of Microorganisms (GCM) 10K type strain sequencing project: providing services to taxonomists for standard genome sequencing and annotation.</title>
        <authorList>
            <consortium name="The Broad Institute Genomics Platform"/>
            <consortium name="The Broad Institute Genome Sequencing Center for Infectious Disease"/>
            <person name="Wu L."/>
            <person name="Ma J."/>
        </authorList>
    </citation>
    <scope>NUCLEOTIDE SEQUENCE [LARGE SCALE GENOMIC DNA]</scope>
    <source>
        <strain evidence="4">KCTC 42964</strain>
    </source>
</reference>
<evidence type="ECO:0000313" key="3">
    <source>
        <dbReference type="EMBL" id="MFC3231322.1"/>
    </source>
</evidence>
<organism evidence="3 4">
    <name type="scientific">Marinibaculum pumilum</name>
    <dbReference type="NCBI Taxonomy" id="1766165"/>
    <lineage>
        <taxon>Bacteria</taxon>
        <taxon>Pseudomonadati</taxon>
        <taxon>Pseudomonadota</taxon>
        <taxon>Alphaproteobacteria</taxon>
        <taxon>Rhodospirillales</taxon>
        <taxon>Rhodospirillaceae</taxon>
        <taxon>Marinibaculum</taxon>
    </lineage>
</organism>
<feature type="region of interest" description="Disordered" evidence="2">
    <location>
        <begin position="1"/>
        <end position="21"/>
    </location>
</feature>
<dbReference type="InterPro" id="IPR050483">
    <property type="entry name" value="CoA-transferase_III_domain"/>
</dbReference>
<gene>
    <name evidence="3" type="ORF">ACFOGJ_29000</name>
</gene>
<name>A0ABV7L9M3_9PROT</name>
<dbReference type="InterPro" id="IPR023606">
    <property type="entry name" value="CoA-Trfase_III_dom_1_sf"/>
</dbReference>
<sequence length="848" mass="88751">MSETAGPPAGSPSPAPGKADRSGFLAPYRVLDLTDHRGLLAGRILAQLGADVVQVEPPGGSDARRIGPFDTDGRSMHWEAFAAGKRGIVLDPQDRQGLLALVAAADFIVESRAPGEPARLTPEEIAAANPWAIHVMVTPFGLTGPKAGWAATDLTLWAAGGPLLPTSLGDRAPMRISVPQAWHHAAADAAGGALVAHAARLRTGRGQQVAVSVQRSTTQCTLSASLAPAIGHADFSIRPNYTAGRKRSVDLSGSGARTQRSKWPSKDGLLELHLAIGPAAGRFTNNFFALMRERGALSDRFADWDWMTIQHRMMADEVTQADLEAVRAEVATFLLGIGHDEAVELAIARRLLLAPAATVADLAESRHLAARDFFRSTIAADGHRVTLPGPFARTAADAFAPLRAAPAPDEHGDAVRADWLAAAAPERSGRAADGPAAPAVAVPDSRPLAGLKVLDLAWVVAGPMIGRNLADAGATVVRVESAGRVETARNMGPFPDGEFNPARSALFENCNAGKLGLSLNLGQPEAQAVVRDMAAWADIAVESFAPGQMARWGIGYDSLSARNPALIMLSTSLMGQTGPWNRLAGFGNIGAAMAGYQYLVGPEDDLPIGPYGPYTDYVAPRYGLALLLAALDARRRTGAGCHLDLSQSEAGMQFLAAAFADHAATGRIARATANRDAHMAPHGVFPCLPAADGSPRWIALAARDDADWRALAGLLDDGAAEDPALATLEGRKARETALEARIAAWTAGQAAEALQDRLQAAGVPAHLAAASEDLWTDPQLAHLGHWVAQDHPLGPMTVEACRFALSETPAAPARHAPTVGGDNETVLRDFLGYDPDRIAALAAAGALT</sequence>
<dbReference type="RefSeq" id="WP_379906794.1">
    <property type="nucleotide sequence ID" value="NZ_JBHRTR010000054.1"/>
</dbReference>
<dbReference type="Gene3D" id="3.30.1540.10">
    <property type="entry name" value="formyl-coa transferase, domain 3"/>
    <property type="match status" value="2"/>
</dbReference>
<evidence type="ECO:0000256" key="2">
    <source>
        <dbReference type="SAM" id="MobiDB-lite"/>
    </source>
</evidence>
<accession>A0ABV7L9M3</accession>
<keyword evidence="4" id="KW-1185">Reference proteome</keyword>
<comment type="caution">
    <text evidence="3">The sequence shown here is derived from an EMBL/GenBank/DDBJ whole genome shotgun (WGS) entry which is preliminary data.</text>
</comment>
<proteinExistence type="predicted"/>
<dbReference type="InterPro" id="IPR044855">
    <property type="entry name" value="CoA-Trfase_III_dom3_sf"/>
</dbReference>
<dbReference type="Gene3D" id="3.40.50.10540">
    <property type="entry name" value="Crotonobetainyl-coa:carnitine coa-transferase, domain 1"/>
    <property type="match status" value="2"/>
</dbReference>
<keyword evidence="1 3" id="KW-0808">Transferase</keyword>
<dbReference type="PANTHER" id="PTHR48207">
    <property type="entry name" value="SUCCINATE--HYDROXYMETHYLGLUTARATE COA-TRANSFERASE"/>
    <property type="match status" value="1"/>
</dbReference>
<dbReference type="SUPFAM" id="SSF89796">
    <property type="entry name" value="CoA-transferase family III (CaiB/BaiF)"/>
    <property type="match status" value="2"/>
</dbReference>
<dbReference type="Pfam" id="PF02515">
    <property type="entry name" value="CoA_transf_3"/>
    <property type="match status" value="2"/>
</dbReference>